<keyword evidence="1" id="KW-0812">Transmembrane</keyword>
<name>A0A8J7KKK6_9ACTN</name>
<feature type="transmembrane region" description="Helical" evidence="1">
    <location>
        <begin position="322"/>
        <end position="349"/>
    </location>
</feature>
<organism evidence="2 3">
    <name type="scientific">Longispora fulva</name>
    <dbReference type="NCBI Taxonomy" id="619741"/>
    <lineage>
        <taxon>Bacteria</taxon>
        <taxon>Bacillati</taxon>
        <taxon>Actinomycetota</taxon>
        <taxon>Actinomycetes</taxon>
        <taxon>Micromonosporales</taxon>
        <taxon>Micromonosporaceae</taxon>
        <taxon>Longispora</taxon>
    </lineage>
</organism>
<keyword evidence="2" id="KW-0645">Protease</keyword>
<gene>
    <name evidence="2" type="ORF">IW245_003030</name>
</gene>
<dbReference type="Pfam" id="PF05402">
    <property type="entry name" value="PqqD"/>
    <property type="match status" value="1"/>
</dbReference>
<feature type="transmembrane region" description="Helical" evidence="1">
    <location>
        <begin position="192"/>
        <end position="209"/>
    </location>
</feature>
<dbReference type="InterPro" id="IPR041881">
    <property type="entry name" value="PqqD_sf"/>
</dbReference>
<keyword evidence="3" id="KW-1185">Reference proteome</keyword>
<feature type="transmembrane region" description="Helical" evidence="1">
    <location>
        <begin position="129"/>
        <end position="153"/>
    </location>
</feature>
<dbReference type="Proteomes" id="UP000622552">
    <property type="component" value="Unassembled WGS sequence"/>
</dbReference>
<reference evidence="2" key="1">
    <citation type="submission" date="2020-11" db="EMBL/GenBank/DDBJ databases">
        <title>Sequencing the genomes of 1000 actinobacteria strains.</title>
        <authorList>
            <person name="Klenk H.-P."/>
        </authorList>
    </citation>
    <scope>NUCLEOTIDE SEQUENCE</scope>
    <source>
        <strain evidence="2">DSM 45356</strain>
    </source>
</reference>
<sequence length="353" mass="37127">MSYPRLRDGVQLLVGMDDLPLAYDGRTGRYHRLSRAAVATLRLLDGTRSAEEVTHALAAARRQEPGTARAELDLFLATLDRAGLLHGPAAPGTPPARRSLLLPRFVVTRALPRALEPLADRLRTGRRGAVAMAVLAVAGVAGTALGIAGFLTAARPPGWSWAFAVAAALLVLQVCVHEAAHALVCQVLRAPVRGAGFALLLWLLPVAFVDRTDAYRVRSRRGRLALTLAGPLCDGVCMGVTAALALTGHGTAVAGHLLVFQTFALLLNVNPLLPSDGYVAVEVLFGLVDPRGRALSLLAHTVRGRTLPPHLASLPRRTRLVLVGYGVVCVAYLGLVAATAVSGLLSLAARLLS</sequence>
<dbReference type="InterPro" id="IPR008792">
    <property type="entry name" value="PQQD"/>
</dbReference>
<dbReference type="RefSeq" id="WP_197003760.1">
    <property type="nucleotide sequence ID" value="NZ_BONS01000016.1"/>
</dbReference>
<evidence type="ECO:0000256" key="1">
    <source>
        <dbReference type="SAM" id="Phobius"/>
    </source>
</evidence>
<dbReference type="GO" id="GO:0008237">
    <property type="term" value="F:metallopeptidase activity"/>
    <property type="evidence" value="ECO:0007669"/>
    <property type="project" value="UniProtKB-KW"/>
</dbReference>
<keyword evidence="1" id="KW-1133">Transmembrane helix</keyword>
<evidence type="ECO:0000313" key="2">
    <source>
        <dbReference type="EMBL" id="MBG6136836.1"/>
    </source>
</evidence>
<accession>A0A8J7KKK6</accession>
<dbReference type="AlphaFoldDB" id="A0A8J7KKK6"/>
<protein>
    <submittedName>
        <fullName evidence="2">Putative peptide zinc metalloprotease protein</fullName>
    </submittedName>
</protein>
<feature type="transmembrane region" description="Helical" evidence="1">
    <location>
        <begin position="224"/>
        <end position="246"/>
    </location>
</feature>
<dbReference type="EMBL" id="JADOUF010000001">
    <property type="protein sequence ID" value="MBG6136836.1"/>
    <property type="molecule type" value="Genomic_DNA"/>
</dbReference>
<proteinExistence type="predicted"/>
<keyword evidence="2" id="KW-0482">Metalloprotease</keyword>
<keyword evidence="2" id="KW-0378">Hydrolase</keyword>
<keyword evidence="1" id="KW-0472">Membrane</keyword>
<comment type="caution">
    <text evidence="2">The sequence shown here is derived from an EMBL/GenBank/DDBJ whole genome shotgun (WGS) entry which is preliminary data.</text>
</comment>
<evidence type="ECO:0000313" key="3">
    <source>
        <dbReference type="Proteomes" id="UP000622552"/>
    </source>
</evidence>
<dbReference type="Gene3D" id="1.10.10.1150">
    <property type="entry name" value="Coenzyme PQQ synthesis protein D (PqqD)"/>
    <property type="match status" value="1"/>
</dbReference>
<feature type="transmembrane region" description="Helical" evidence="1">
    <location>
        <begin position="159"/>
        <end position="180"/>
    </location>
</feature>